<feature type="compositionally biased region" description="Polar residues" evidence="1">
    <location>
        <begin position="104"/>
        <end position="117"/>
    </location>
</feature>
<evidence type="ECO:0000313" key="3">
    <source>
        <dbReference type="Proteomes" id="UP000078397"/>
    </source>
</evidence>
<dbReference type="GeneID" id="33936766"/>
<feature type="compositionally biased region" description="Low complexity" evidence="1">
    <location>
        <begin position="135"/>
        <end position="145"/>
    </location>
</feature>
<dbReference type="AlphaFoldDB" id="A0A219AQ92"/>
<gene>
    <name evidence="2" type="ORF">VFPPC_17861</name>
</gene>
<dbReference type="EMBL" id="LSBJ02000004">
    <property type="protein sequence ID" value="OWT42946.1"/>
    <property type="molecule type" value="Genomic_DNA"/>
</dbReference>
<dbReference type="KEGG" id="pchm:VFPPC_17861"/>
<protein>
    <submittedName>
        <fullName evidence="2">Uncharacterized protein</fullName>
    </submittedName>
</protein>
<dbReference type="Proteomes" id="UP000078397">
    <property type="component" value="Unassembled WGS sequence"/>
</dbReference>
<keyword evidence="3" id="KW-1185">Reference proteome</keyword>
<dbReference type="RefSeq" id="XP_022285410.1">
    <property type="nucleotide sequence ID" value="XM_022429536.1"/>
</dbReference>
<feature type="region of interest" description="Disordered" evidence="1">
    <location>
        <begin position="104"/>
        <end position="188"/>
    </location>
</feature>
<evidence type="ECO:0000313" key="2">
    <source>
        <dbReference type="EMBL" id="OWT42946.1"/>
    </source>
</evidence>
<organism evidence="2 3">
    <name type="scientific">Pochonia chlamydosporia 170</name>
    <dbReference type="NCBI Taxonomy" id="1380566"/>
    <lineage>
        <taxon>Eukaryota</taxon>
        <taxon>Fungi</taxon>
        <taxon>Dikarya</taxon>
        <taxon>Ascomycota</taxon>
        <taxon>Pezizomycotina</taxon>
        <taxon>Sordariomycetes</taxon>
        <taxon>Hypocreomycetidae</taxon>
        <taxon>Hypocreales</taxon>
        <taxon>Clavicipitaceae</taxon>
        <taxon>Pochonia</taxon>
    </lineage>
</organism>
<evidence type="ECO:0000256" key="1">
    <source>
        <dbReference type="SAM" id="MobiDB-lite"/>
    </source>
</evidence>
<name>A0A219AQ92_METCM</name>
<accession>A0A219AQ92</accession>
<sequence>MGVKTQSKSPAKSSTTQIEFGSWLTLTARIFEHWAMSWTKRNDRQLGFGPRGSGCGAEPGCDRGGPKNQPVPGSMSRPAWLVSASYRGCSISIWHQTLFETLAAQNRPDTTRQNQTKPGPDQTRQDGTRPGLCCAGGAASSTTASDPSCHHQHQPLNPRSVGPIGHATEQQRNINPRLPPSTLNGSCF</sequence>
<feature type="region of interest" description="Disordered" evidence="1">
    <location>
        <begin position="49"/>
        <end position="74"/>
    </location>
</feature>
<reference evidence="2 3" key="1">
    <citation type="journal article" date="2016" name="PLoS Pathog.">
        <title>Biosynthesis of antibiotic leucinostatins in bio-control fungus Purpureocillium lilacinum and their inhibition on phytophthora revealed by genome mining.</title>
        <authorList>
            <person name="Wang G."/>
            <person name="Liu Z."/>
            <person name="Lin R."/>
            <person name="Li E."/>
            <person name="Mao Z."/>
            <person name="Ling J."/>
            <person name="Yang Y."/>
            <person name="Yin W.B."/>
            <person name="Xie B."/>
        </authorList>
    </citation>
    <scope>NUCLEOTIDE SEQUENCE [LARGE SCALE GENOMIC DNA]</scope>
    <source>
        <strain evidence="2">170</strain>
    </source>
</reference>
<comment type="caution">
    <text evidence="2">The sequence shown here is derived from an EMBL/GenBank/DDBJ whole genome shotgun (WGS) entry which is preliminary data.</text>
</comment>
<proteinExistence type="predicted"/>